<keyword evidence="2" id="KW-1185">Reference proteome</keyword>
<sequence length="189" mass="21133">MEEEAEADTKEDKEHMQTSPAWPACARGMRSRVVAARREVTGSTSQGSVWRATACCTPTTSPMNYCTTRRCFRMSQTLFHGIVEALQVYDPYFKCKKDCTGMVGFSSLQKCMVAMRLLTYGALGDTADDYLHMAESTARDCLYRFCKAVVVVFRPTYLISPNAQDIARILAIYEARGFPGMLGSIDCMH</sequence>
<organism evidence="1 2">
    <name type="scientific">Lolium multiflorum</name>
    <name type="common">Italian ryegrass</name>
    <name type="synonym">Lolium perenne subsp. multiflorum</name>
    <dbReference type="NCBI Taxonomy" id="4521"/>
    <lineage>
        <taxon>Eukaryota</taxon>
        <taxon>Viridiplantae</taxon>
        <taxon>Streptophyta</taxon>
        <taxon>Embryophyta</taxon>
        <taxon>Tracheophyta</taxon>
        <taxon>Spermatophyta</taxon>
        <taxon>Magnoliopsida</taxon>
        <taxon>Liliopsida</taxon>
        <taxon>Poales</taxon>
        <taxon>Poaceae</taxon>
        <taxon>BOP clade</taxon>
        <taxon>Pooideae</taxon>
        <taxon>Poodae</taxon>
        <taxon>Poeae</taxon>
        <taxon>Poeae Chloroplast Group 2 (Poeae type)</taxon>
        <taxon>Loliodinae</taxon>
        <taxon>Loliinae</taxon>
        <taxon>Lolium</taxon>
    </lineage>
</organism>
<protein>
    <recommendedName>
        <fullName evidence="3">Nuclease HARBI1</fullName>
    </recommendedName>
</protein>
<dbReference type="InterPro" id="IPR006912">
    <property type="entry name" value="Harbinger_derived_prot"/>
</dbReference>
<evidence type="ECO:0000313" key="2">
    <source>
        <dbReference type="Proteomes" id="UP001231189"/>
    </source>
</evidence>
<proteinExistence type="predicted"/>
<dbReference type="EMBL" id="JAUUTY010000004">
    <property type="protein sequence ID" value="KAK1652521.1"/>
    <property type="molecule type" value="Genomic_DNA"/>
</dbReference>
<dbReference type="Pfam" id="PF04827">
    <property type="entry name" value="Plant_tran"/>
    <property type="match status" value="1"/>
</dbReference>
<comment type="caution">
    <text evidence="1">The sequence shown here is derived from an EMBL/GenBank/DDBJ whole genome shotgun (WGS) entry which is preliminary data.</text>
</comment>
<accession>A0AAD8SI00</accession>
<dbReference type="Proteomes" id="UP001231189">
    <property type="component" value="Unassembled WGS sequence"/>
</dbReference>
<dbReference type="AlphaFoldDB" id="A0AAD8SI00"/>
<evidence type="ECO:0008006" key="3">
    <source>
        <dbReference type="Google" id="ProtNLM"/>
    </source>
</evidence>
<dbReference type="PANTHER" id="PTHR47150:SF6">
    <property type="entry name" value="OS01G0872900 PROTEIN"/>
    <property type="match status" value="1"/>
</dbReference>
<reference evidence="1" key="1">
    <citation type="submission" date="2023-07" db="EMBL/GenBank/DDBJ databases">
        <title>A chromosome-level genome assembly of Lolium multiflorum.</title>
        <authorList>
            <person name="Chen Y."/>
            <person name="Copetti D."/>
            <person name="Kolliker R."/>
            <person name="Studer B."/>
        </authorList>
    </citation>
    <scope>NUCLEOTIDE SEQUENCE</scope>
    <source>
        <strain evidence="1">02402/16</strain>
        <tissue evidence="1">Leaf</tissue>
    </source>
</reference>
<name>A0AAD8SI00_LOLMU</name>
<gene>
    <name evidence="1" type="ORF">QYE76_070326</name>
</gene>
<evidence type="ECO:0000313" key="1">
    <source>
        <dbReference type="EMBL" id="KAK1652521.1"/>
    </source>
</evidence>
<dbReference type="PANTHER" id="PTHR47150">
    <property type="entry name" value="OS12G0169200 PROTEIN"/>
    <property type="match status" value="1"/>
</dbReference>